<dbReference type="HOGENOM" id="CLU_1805464_0_0_10"/>
<protein>
    <submittedName>
        <fullName evidence="2">Uncharacterized protein</fullName>
    </submittedName>
</protein>
<dbReference type="AlphaFoldDB" id="D5BAX9"/>
<dbReference type="Proteomes" id="UP000001654">
    <property type="component" value="Chromosome"/>
</dbReference>
<dbReference type="EMBL" id="CP001650">
    <property type="protein sequence ID" value="ADF52492.1"/>
    <property type="molecule type" value="Genomic_DNA"/>
</dbReference>
<proteinExistence type="predicted"/>
<accession>D5BAX9</accession>
<dbReference type="STRING" id="655815.ZPR_2167"/>
<keyword evidence="3" id="KW-1185">Reference proteome</keyword>
<dbReference type="KEGG" id="zpr:ZPR_2167"/>
<sequence length="171" mass="20323">MKIRFIIFTLVLLLIIIAYFFIKFIAPKLTEQDRMESELYFNSCHYNFKARILDHHPLNAYTAGVLKLKLIKGEINTYNEYSKNITTGNFNTRDSVMYAFATFYPEIVRKIDEGIHPVMIEMNCKSRVAKIFINQEDFFKTTIYYSGDDSFKKRAFIDFLDENNIKNDLFW</sequence>
<name>D5BAX9_ZUNPS</name>
<keyword evidence="1" id="KW-0472">Membrane</keyword>
<gene>
    <name evidence="2" type="ordered locus">ZPR_2167</name>
</gene>
<evidence type="ECO:0000313" key="3">
    <source>
        <dbReference type="Proteomes" id="UP000001654"/>
    </source>
</evidence>
<evidence type="ECO:0000313" key="2">
    <source>
        <dbReference type="EMBL" id="ADF52492.1"/>
    </source>
</evidence>
<organism evidence="2 3">
    <name type="scientific">Zunongwangia profunda (strain DSM 18752 / CCTCC AB 206139 / SM-A87)</name>
    <name type="common">Wangia profunda</name>
    <dbReference type="NCBI Taxonomy" id="655815"/>
    <lineage>
        <taxon>Bacteria</taxon>
        <taxon>Pseudomonadati</taxon>
        <taxon>Bacteroidota</taxon>
        <taxon>Flavobacteriia</taxon>
        <taxon>Flavobacteriales</taxon>
        <taxon>Flavobacteriaceae</taxon>
        <taxon>Zunongwangia</taxon>
    </lineage>
</organism>
<feature type="transmembrane region" description="Helical" evidence="1">
    <location>
        <begin position="6"/>
        <end position="26"/>
    </location>
</feature>
<keyword evidence="1" id="KW-1133">Transmembrane helix</keyword>
<evidence type="ECO:0000256" key="1">
    <source>
        <dbReference type="SAM" id="Phobius"/>
    </source>
</evidence>
<reference evidence="2 3" key="1">
    <citation type="journal article" date="2010" name="BMC Genomics">
        <title>The complete genome of Zunongwangia profunda SM-A87 reveals its adaptation to the deep-sea environment and ecological role in sedimentary organic nitrogen degradation.</title>
        <authorList>
            <person name="Qin Q.L."/>
            <person name="Zhang X.Y."/>
            <person name="Wang X.M."/>
            <person name="Liu G.M."/>
            <person name="Chen X.L."/>
            <person name="Xie B.B."/>
            <person name="Dang H.Y."/>
            <person name="Zhou B.C."/>
            <person name="Yu J."/>
            <person name="Zhang Y.Z."/>
        </authorList>
    </citation>
    <scope>NUCLEOTIDE SEQUENCE [LARGE SCALE GENOMIC DNA]</scope>
    <source>
        <strain evidence="3">DSM 18752 / CCTCC AB 206139 / SM-A87</strain>
    </source>
</reference>
<keyword evidence="1" id="KW-0812">Transmembrane</keyword>